<dbReference type="EMBL" id="VSSQ01029247">
    <property type="protein sequence ID" value="MPM79298.1"/>
    <property type="molecule type" value="Genomic_DNA"/>
</dbReference>
<dbReference type="SUPFAM" id="SSF69065">
    <property type="entry name" value="RNase III domain-like"/>
    <property type="match status" value="1"/>
</dbReference>
<dbReference type="Pfam" id="PF00636">
    <property type="entry name" value="Ribonuclease_3"/>
    <property type="match status" value="1"/>
</dbReference>
<dbReference type="AlphaFoldDB" id="A0A645CQW9"/>
<accession>A0A645CQW9</accession>
<dbReference type="PIRSF" id="PIRSF005520">
    <property type="entry name" value="UCP005520"/>
    <property type="match status" value="1"/>
</dbReference>
<reference evidence="5" key="1">
    <citation type="submission" date="2019-08" db="EMBL/GenBank/DDBJ databases">
        <authorList>
            <person name="Kucharzyk K."/>
            <person name="Murdoch R.W."/>
            <person name="Higgins S."/>
            <person name="Loffler F."/>
        </authorList>
    </citation>
    <scope>NUCLEOTIDE SEQUENCE</scope>
</reference>
<evidence type="ECO:0000256" key="2">
    <source>
        <dbReference type="ARBA" id="ARBA00022759"/>
    </source>
</evidence>
<dbReference type="InterPro" id="IPR000999">
    <property type="entry name" value="RNase_III_dom"/>
</dbReference>
<gene>
    <name evidence="5" type="primary">mrnC_14</name>
    <name evidence="5" type="ORF">SDC9_126331</name>
</gene>
<comment type="caution">
    <text evidence="5">The sequence shown here is derived from an EMBL/GenBank/DDBJ whole genome shotgun (WGS) entry which is preliminary data.</text>
</comment>
<evidence type="ECO:0000259" key="4">
    <source>
        <dbReference type="Pfam" id="PF00636"/>
    </source>
</evidence>
<dbReference type="Gene3D" id="1.10.1520.10">
    <property type="entry name" value="Ribonuclease III domain"/>
    <property type="match status" value="1"/>
</dbReference>
<dbReference type="InterPro" id="IPR036389">
    <property type="entry name" value="RNase_III_sf"/>
</dbReference>
<feature type="domain" description="RNase III" evidence="4">
    <location>
        <begin position="26"/>
        <end position="123"/>
    </location>
</feature>
<name>A0A645CQW9_9ZZZZ</name>
<keyword evidence="1" id="KW-0540">Nuclease</keyword>
<proteinExistence type="inferred from homology"/>
<evidence type="ECO:0000256" key="1">
    <source>
        <dbReference type="ARBA" id="ARBA00022722"/>
    </source>
</evidence>
<keyword evidence="2" id="KW-0255">Endonuclease</keyword>
<dbReference type="PANTHER" id="PTHR34276:SF1">
    <property type="entry name" value="MINI-RIBONUCLEASE 3"/>
    <property type="match status" value="1"/>
</dbReference>
<organism evidence="5">
    <name type="scientific">bioreactor metagenome</name>
    <dbReference type="NCBI Taxonomy" id="1076179"/>
    <lineage>
        <taxon>unclassified sequences</taxon>
        <taxon>metagenomes</taxon>
        <taxon>ecological metagenomes</taxon>
    </lineage>
</organism>
<evidence type="ECO:0000313" key="5">
    <source>
        <dbReference type="EMBL" id="MPM79298.1"/>
    </source>
</evidence>
<dbReference type="GO" id="GO:0006396">
    <property type="term" value="P:RNA processing"/>
    <property type="evidence" value="ECO:0007669"/>
    <property type="project" value="InterPro"/>
</dbReference>
<dbReference type="GO" id="GO:0004525">
    <property type="term" value="F:ribonuclease III activity"/>
    <property type="evidence" value="ECO:0007669"/>
    <property type="project" value="InterPro"/>
</dbReference>
<dbReference type="PANTHER" id="PTHR34276">
    <property type="entry name" value="MINI-RIBONUCLEASE 3"/>
    <property type="match status" value="1"/>
</dbReference>
<dbReference type="EC" id="3.1.26.-" evidence="5"/>
<sequence length="144" mass="15912">MAMIDEIRRATQAQACANPRQLAPLALALIGDTVCDLYARIYLNDQFARTPHELHLAASKFVCAAGQAAAYRRMEPHLTEDEAAVFRRGRNAHSGTMPKNASAADYHAATGLEAMVGWLFLSGADERLNELMTYYFLPEAKPEQ</sequence>
<keyword evidence="3 5" id="KW-0378">Hydrolase</keyword>
<evidence type="ECO:0000256" key="3">
    <source>
        <dbReference type="ARBA" id="ARBA00022801"/>
    </source>
</evidence>
<dbReference type="InterPro" id="IPR008226">
    <property type="entry name" value="Mini3_fam"/>
</dbReference>
<dbReference type="HAMAP" id="MF_01468">
    <property type="entry name" value="RNase_Mini_III"/>
    <property type="match status" value="1"/>
</dbReference>
<protein>
    <submittedName>
        <fullName evidence="5">Mini-ribonuclease 3</fullName>
        <ecNumber evidence="5">3.1.26.-</ecNumber>
    </submittedName>
</protein>